<dbReference type="SUPFAM" id="SSF52540">
    <property type="entry name" value="P-loop containing nucleoside triphosphate hydrolases"/>
    <property type="match status" value="1"/>
</dbReference>
<keyword evidence="3" id="KW-1185">Reference proteome</keyword>
<name>A0A1H0VQL6_9PSEU</name>
<dbReference type="InterPro" id="IPR049945">
    <property type="entry name" value="AAA_22"/>
</dbReference>
<keyword evidence="2" id="KW-0723">Serine/threonine-protein kinase</keyword>
<dbReference type="GO" id="GO:0003677">
    <property type="term" value="F:DNA binding"/>
    <property type="evidence" value="ECO:0007669"/>
    <property type="project" value="InterPro"/>
</dbReference>
<dbReference type="InterPro" id="IPR016032">
    <property type="entry name" value="Sig_transdc_resp-reg_C-effctor"/>
</dbReference>
<dbReference type="GO" id="GO:0016887">
    <property type="term" value="F:ATP hydrolysis activity"/>
    <property type="evidence" value="ECO:0007669"/>
    <property type="project" value="InterPro"/>
</dbReference>
<dbReference type="InterPro" id="IPR000792">
    <property type="entry name" value="Tscrpt_reg_LuxR_C"/>
</dbReference>
<dbReference type="STRING" id="504798.SAMN05421871_104370"/>
<sequence>MHEGPEPLPVDRTSYVGRDEESAVARKLLAAGPIVTLVGPGGVGKTRLAARVATEARFNDGVAFGELADVADPQLLAGTVADRLGLRDQTARPAVDAVVEHLRDRRTLLVLDNCEHLVTACGEFVAALVSACPRLAVLATSRQSLGINGERLLSVLPLAAPNADEVVSAADAERFDSLRLFADRAAAVVPGFTVTDDNCQDIARVCRALEGLPLAIELAAVRLRSLSLTQIAERLSRPMSLLTVGRRTGPPRQQTLRAMIDWSHQLCSEPERLVWARASVFSGTFGLEAAEQVCGGAGVEPGLVLDLVDALLDKSILVREEQDGLARYRMLETLREYGHDRLAASGDAPRVRRLHRDWYAELAARLESGWVGKDQIAWVAQLRNEHANLRAALDFCVTEPGEATVGLAMATRIGPYWGIRSLYSEARMWIDRTLALTPADAPERVGALRLHGMFALLQGDRDAAERLLADAERLCADRTEGAYIAVVRGMAALFTFDGVPARDLLDDARAVFRESGVLNGELFAAYLGALATALCGDPDKGRIRLRETIATCERMGEVSYHSLALWALSSIEILYGDPAAANRAALPALRLTRLIDNRIVEAFLMANLVLIAADKGEHRRCALLLGAADSMWTALGTDPEEVSWLSRRRRDAIAATREALGEPGFDTARAAGRAMSRCEAVRVALNDTVPAIATVTGDFGPLTRREAEIAGLIAQGLTNKDIAARLFIAPRTAETHVAHILAKLGFNTRAQIAGWVVRLPEQAQR</sequence>
<dbReference type="SUPFAM" id="SSF46894">
    <property type="entry name" value="C-terminal effector domain of the bipartite response regulators"/>
    <property type="match status" value="1"/>
</dbReference>
<dbReference type="PRINTS" id="PR00038">
    <property type="entry name" value="HTHLUXR"/>
</dbReference>
<accession>A0A1H0VQL6</accession>
<dbReference type="EMBL" id="FNJB01000015">
    <property type="protein sequence ID" value="SDP80485.1"/>
    <property type="molecule type" value="Genomic_DNA"/>
</dbReference>
<dbReference type="Pfam" id="PF13401">
    <property type="entry name" value="AAA_22"/>
    <property type="match status" value="1"/>
</dbReference>
<dbReference type="PANTHER" id="PTHR47691">
    <property type="entry name" value="REGULATOR-RELATED"/>
    <property type="match status" value="1"/>
</dbReference>
<dbReference type="GO" id="GO:0006355">
    <property type="term" value="P:regulation of DNA-templated transcription"/>
    <property type="evidence" value="ECO:0007669"/>
    <property type="project" value="InterPro"/>
</dbReference>
<dbReference type="Gene3D" id="3.40.50.300">
    <property type="entry name" value="P-loop containing nucleotide triphosphate hydrolases"/>
    <property type="match status" value="1"/>
</dbReference>
<dbReference type="InterPro" id="IPR027417">
    <property type="entry name" value="P-loop_NTPase"/>
</dbReference>
<keyword evidence="2" id="KW-0418">Kinase</keyword>
<dbReference type="AlphaFoldDB" id="A0A1H0VQL6"/>
<dbReference type="SMART" id="SM00421">
    <property type="entry name" value="HTH_LUXR"/>
    <property type="match status" value="1"/>
</dbReference>
<dbReference type="CDD" id="cd06170">
    <property type="entry name" value="LuxR_C_like"/>
    <property type="match status" value="1"/>
</dbReference>
<gene>
    <name evidence="2" type="ORF">SAMN05192558_11519</name>
</gene>
<evidence type="ECO:0000313" key="2">
    <source>
        <dbReference type="EMBL" id="SDP80485.1"/>
    </source>
</evidence>
<keyword evidence="2" id="KW-0808">Transferase</keyword>
<dbReference type="OrthoDB" id="9812579at2"/>
<dbReference type="Pfam" id="PF00196">
    <property type="entry name" value="GerE"/>
    <property type="match status" value="1"/>
</dbReference>
<feature type="domain" description="HTH luxR-type" evidence="1">
    <location>
        <begin position="695"/>
        <end position="760"/>
    </location>
</feature>
<dbReference type="RefSeq" id="WP_091383209.1">
    <property type="nucleotide sequence ID" value="NZ_FNDV01000004.1"/>
</dbReference>
<dbReference type="PRINTS" id="PR00364">
    <property type="entry name" value="DISEASERSIST"/>
</dbReference>
<dbReference type="InterPro" id="IPR036388">
    <property type="entry name" value="WH-like_DNA-bd_sf"/>
</dbReference>
<proteinExistence type="predicted"/>
<dbReference type="GO" id="GO:0004674">
    <property type="term" value="F:protein serine/threonine kinase activity"/>
    <property type="evidence" value="ECO:0007669"/>
    <property type="project" value="UniProtKB-KW"/>
</dbReference>
<evidence type="ECO:0000259" key="1">
    <source>
        <dbReference type="PROSITE" id="PS50043"/>
    </source>
</evidence>
<evidence type="ECO:0000313" key="3">
    <source>
        <dbReference type="Proteomes" id="UP000199651"/>
    </source>
</evidence>
<dbReference type="PROSITE" id="PS50043">
    <property type="entry name" value="HTH_LUXR_2"/>
    <property type="match status" value="1"/>
</dbReference>
<dbReference type="PANTHER" id="PTHR47691:SF3">
    <property type="entry name" value="HTH-TYPE TRANSCRIPTIONAL REGULATOR RV0890C-RELATED"/>
    <property type="match status" value="1"/>
</dbReference>
<dbReference type="Proteomes" id="UP000199651">
    <property type="component" value="Unassembled WGS sequence"/>
</dbReference>
<dbReference type="Gene3D" id="1.10.10.10">
    <property type="entry name" value="Winged helix-like DNA-binding domain superfamily/Winged helix DNA-binding domain"/>
    <property type="match status" value="1"/>
</dbReference>
<organism evidence="2 3">
    <name type="scientific">Actinokineospora alba</name>
    <dbReference type="NCBI Taxonomy" id="504798"/>
    <lineage>
        <taxon>Bacteria</taxon>
        <taxon>Bacillati</taxon>
        <taxon>Actinomycetota</taxon>
        <taxon>Actinomycetes</taxon>
        <taxon>Pseudonocardiales</taxon>
        <taxon>Pseudonocardiaceae</taxon>
        <taxon>Actinokineospora</taxon>
    </lineage>
</organism>
<reference evidence="3" key="1">
    <citation type="submission" date="2016-10" db="EMBL/GenBank/DDBJ databases">
        <authorList>
            <person name="Varghese N."/>
            <person name="Submissions S."/>
        </authorList>
    </citation>
    <scope>NUCLEOTIDE SEQUENCE [LARGE SCALE GENOMIC DNA]</scope>
    <source>
        <strain evidence="3">IBRC-M 10655</strain>
    </source>
</reference>
<protein>
    <submittedName>
        <fullName evidence="2">Non-specific serine/threonine protein kinase</fullName>
    </submittedName>
</protein>